<name>A0AAW1WQ22_RUBAR</name>
<comment type="caution">
    <text evidence="1">The sequence shown here is derived from an EMBL/GenBank/DDBJ whole genome shotgun (WGS) entry which is preliminary data.</text>
</comment>
<sequence>MSNFSSGVDEHFSDSLVRCRRHRPMRSTRCSESMWRQWLRIGFGVAGDQNPSASWGISGILGKGECGDLKAHRIYRWGTVKQ</sequence>
<organism evidence="1 2">
    <name type="scientific">Rubus argutus</name>
    <name type="common">Southern blackberry</name>
    <dbReference type="NCBI Taxonomy" id="59490"/>
    <lineage>
        <taxon>Eukaryota</taxon>
        <taxon>Viridiplantae</taxon>
        <taxon>Streptophyta</taxon>
        <taxon>Embryophyta</taxon>
        <taxon>Tracheophyta</taxon>
        <taxon>Spermatophyta</taxon>
        <taxon>Magnoliopsida</taxon>
        <taxon>eudicotyledons</taxon>
        <taxon>Gunneridae</taxon>
        <taxon>Pentapetalae</taxon>
        <taxon>rosids</taxon>
        <taxon>fabids</taxon>
        <taxon>Rosales</taxon>
        <taxon>Rosaceae</taxon>
        <taxon>Rosoideae</taxon>
        <taxon>Rosoideae incertae sedis</taxon>
        <taxon>Rubus</taxon>
    </lineage>
</organism>
<dbReference type="Proteomes" id="UP001457282">
    <property type="component" value="Unassembled WGS sequence"/>
</dbReference>
<dbReference type="EMBL" id="JBEDUW010000005">
    <property type="protein sequence ID" value="KAK9925724.1"/>
    <property type="molecule type" value="Genomic_DNA"/>
</dbReference>
<keyword evidence="2" id="KW-1185">Reference proteome</keyword>
<protein>
    <submittedName>
        <fullName evidence="1">Uncharacterized protein</fullName>
    </submittedName>
</protein>
<evidence type="ECO:0000313" key="1">
    <source>
        <dbReference type="EMBL" id="KAK9925724.1"/>
    </source>
</evidence>
<proteinExistence type="predicted"/>
<accession>A0AAW1WQ22</accession>
<gene>
    <name evidence="1" type="ORF">M0R45_022992</name>
</gene>
<reference evidence="1 2" key="1">
    <citation type="journal article" date="2023" name="G3 (Bethesda)">
        <title>A chromosome-length genome assembly and annotation of blackberry (Rubus argutus, cv. 'Hillquist').</title>
        <authorList>
            <person name="Bruna T."/>
            <person name="Aryal R."/>
            <person name="Dudchenko O."/>
            <person name="Sargent D.J."/>
            <person name="Mead D."/>
            <person name="Buti M."/>
            <person name="Cavallini A."/>
            <person name="Hytonen T."/>
            <person name="Andres J."/>
            <person name="Pham M."/>
            <person name="Weisz D."/>
            <person name="Mascagni F."/>
            <person name="Usai G."/>
            <person name="Natali L."/>
            <person name="Bassil N."/>
            <person name="Fernandez G.E."/>
            <person name="Lomsadze A."/>
            <person name="Armour M."/>
            <person name="Olukolu B."/>
            <person name="Poorten T."/>
            <person name="Britton C."/>
            <person name="Davik J."/>
            <person name="Ashrafi H."/>
            <person name="Aiden E.L."/>
            <person name="Borodovsky M."/>
            <person name="Worthington M."/>
        </authorList>
    </citation>
    <scope>NUCLEOTIDE SEQUENCE [LARGE SCALE GENOMIC DNA]</scope>
    <source>
        <strain evidence="1">PI 553951</strain>
    </source>
</reference>
<dbReference type="AlphaFoldDB" id="A0AAW1WQ22"/>
<evidence type="ECO:0000313" key="2">
    <source>
        <dbReference type="Proteomes" id="UP001457282"/>
    </source>
</evidence>